<dbReference type="PROSITE" id="PS51123">
    <property type="entry name" value="OMPA_2"/>
    <property type="match status" value="1"/>
</dbReference>
<name>A0A1H0E134_9SPHI</name>
<keyword evidence="5" id="KW-0732">Signal</keyword>
<reference evidence="8" key="1">
    <citation type="submission" date="2016-10" db="EMBL/GenBank/DDBJ databases">
        <authorList>
            <person name="Varghese N."/>
            <person name="Submissions S."/>
        </authorList>
    </citation>
    <scope>NUCLEOTIDE SEQUENCE [LARGE SCALE GENOMIC DNA]</scope>
    <source>
        <strain evidence="8">DSM 19110</strain>
    </source>
</reference>
<dbReference type="Pfam" id="PF00691">
    <property type="entry name" value="OmpA"/>
    <property type="match status" value="1"/>
</dbReference>
<dbReference type="PANTHER" id="PTHR30329:SF21">
    <property type="entry name" value="LIPOPROTEIN YIAD-RELATED"/>
    <property type="match status" value="1"/>
</dbReference>
<gene>
    <name evidence="7" type="ORF">SAMN05421820_109159</name>
</gene>
<dbReference type="InterPro" id="IPR036737">
    <property type="entry name" value="OmpA-like_sf"/>
</dbReference>
<organism evidence="7 8">
    <name type="scientific">Pedobacter steynii</name>
    <dbReference type="NCBI Taxonomy" id="430522"/>
    <lineage>
        <taxon>Bacteria</taxon>
        <taxon>Pseudomonadati</taxon>
        <taxon>Bacteroidota</taxon>
        <taxon>Sphingobacteriia</taxon>
        <taxon>Sphingobacteriales</taxon>
        <taxon>Sphingobacteriaceae</taxon>
        <taxon>Pedobacter</taxon>
    </lineage>
</organism>
<dbReference type="EMBL" id="FNGY01000009">
    <property type="protein sequence ID" value="SDN76154.1"/>
    <property type="molecule type" value="Genomic_DNA"/>
</dbReference>
<sequence>MKKIILTLISALFTSFSLAQVPTDPSLINSTGQLQFSLFGGLSAPLKDYRNDVGRAKNGYFYGLAIDQLFNGNQWGIGLDVRSLKHESRKFESISFANGYLATNYLNEPVFKHFGISIGPIYKATLGKKVELEAFLRTGLLFQQFPEYVQSIYVDAPGAAPVKMFDDYYTNNEKNKTKAWMGLGGFRVTYQLSDHIGLFLQTDYLSTFGKRFGGDSSKFQVMNYKPTNPLGPKDVLIVRNGIITNINQFYESRPCPCETNVKALNVAAGIKIKLGAKPKKLPLMPVIVVPVAISKDIQVVVKDKQTGLVLSGVKVKISGNGKAYVSNSNVNGEAERVKSAIKSGYLITAEKNGVVADPVGIKRTDFETDAAVIYKEIFLNDLRFTLIGETIRSNDNSKLPGISTVLSNTFSNESQGQVSDGQAMFTYQLEQESEYTVVATEAGKFSQTELVSTKGLDRSKTLYVVLKLGLSDISVGATFVLKNIHYDFDKSNIRPDAAPILDHLVNIMAKNPSLRIELSSHTDSRGKDDYNEKLSQRRAASAVNYLLAKGIDRSRLVAKGYGEKQLLNRCANGIKCSPGEHEANRRTEIKVLKY</sequence>
<keyword evidence="8" id="KW-1185">Reference proteome</keyword>
<keyword evidence="2 4" id="KW-0472">Membrane</keyword>
<dbReference type="InterPro" id="IPR006665">
    <property type="entry name" value="OmpA-like"/>
</dbReference>
<dbReference type="PANTHER" id="PTHR30329">
    <property type="entry name" value="STATOR ELEMENT OF FLAGELLAR MOTOR COMPLEX"/>
    <property type="match status" value="1"/>
</dbReference>
<feature type="signal peptide" evidence="5">
    <location>
        <begin position="1"/>
        <end position="19"/>
    </location>
</feature>
<proteinExistence type="predicted"/>
<dbReference type="CDD" id="cd07185">
    <property type="entry name" value="OmpA_C-like"/>
    <property type="match status" value="1"/>
</dbReference>
<evidence type="ECO:0000256" key="5">
    <source>
        <dbReference type="SAM" id="SignalP"/>
    </source>
</evidence>
<dbReference type="Gene3D" id="3.30.1330.60">
    <property type="entry name" value="OmpA-like domain"/>
    <property type="match status" value="1"/>
</dbReference>
<accession>A0A1H0E134</accession>
<comment type="subcellular location">
    <subcellularLocation>
        <location evidence="1">Cell outer membrane</location>
    </subcellularLocation>
</comment>
<evidence type="ECO:0000256" key="1">
    <source>
        <dbReference type="ARBA" id="ARBA00004442"/>
    </source>
</evidence>
<dbReference type="OrthoDB" id="9809364at2"/>
<dbReference type="SUPFAM" id="SSF103088">
    <property type="entry name" value="OmpA-like"/>
    <property type="match status" value="1"/>
</dbReference>
<dbReference type="AlphaFoldDB" id="A0A1H0E134"/>
<evidence type="ECO:0000313" key="8">
    <source>
        <dbReference type="Proteomes" id="UP000183200"/>
    </source>
</evidence>
<dbReference type="Proteomes" id="UP000183200">
    <property type="component" value="Unassembled WGS sequence"/>
</dbReference>
<protein>
    <submittedName>
        <fullName evidence="7">OmpA family protein</fullName>
    </submittedName>
</protein>
<evidence type="ECO:0000256" key="4">
    <source>
        <dbReference type="PROSITE-ProRule" id="PRU00473"/>
    </source>
</evidence>
<dbReference type="GO" id="GO:0009279">
    <property type="term" value="C:cell outer membrane"/>
    <property type="evidence" value="ECO:0007669"/>
    <property type="project" value="UniProtKB-SubCell"/>
</dbReference>
<feature type="chain" id="PRO_5010165285" evidence="5">
    <location>
        <begin position="20"/>
        <end position="594"/>
    </location>
</feature>
<dbReference type="InterPro" id="IPR050330">
    <property type="entry name" value="Bact_OuterMem_StrucFunc"/>
</dbReference>
<feature type="domain" description="OmpA-like" evidence="6">
    <location>
        <begin position="473"/>
        <end position="594"/>
    </location>
</feature>
<dbReference type="PRINTS" id="PR01021">
    <property type="entry name" value="OMPADOMAIN"/>
</dbReference>
<evidence type="ECO:0000256" key="3">
    <source>
        <dbReference type="ARBA" id="ARBA00023237"/>
    </source>
</evidence>
<evidence type="ECO:0000313" key="7">
    <source>
        <dbReference type="EMBL" id="SDN76154.1"/>
    </source>
</evidence>
<evidence type="ECO:0000259" key="6">
    <source>
        <dbReference type="PROSITE" id="PS51123"/>
    </source>
</evidence>
<keyword evidence="3" id="KW-0998">Cell outer membrane</keyword>
<dbReference type="RefSeq" id="WP_074611400.1">
    <property type="nucleotide sequence ID" value="NZ_FNGY01000009.1"/>
</dbReference>
<evidence type="ECO:0000256" key="2">
    <source>
        <dbReference type="ARBA" id="ARBA00023136"/>
    </source>
</evidence>
<dbReference type="InterPro" id="IPR006664">
    <property type="entry name" value="OMP_bac"/>
</dbReference>